<feature type="compositionally biased region" description="Low complexity" evidence="1">
    <location>
        <begin position="69"/>
        <end position="85"/>
    </location>
</feature>
<accession>A0A672HHV9</accession>
<keyword evidence="3" id="KW-1185">Reference proteome</keyword>
<dbReference type="InParanoid" id="A0A672HHV9"/>
<dbReference type="Proteomes" id="UP000472267">
    <property type="component" value="Chromosome 18"/>
</dbReference>
<protein>
    <submittedName>
        <fullName evidence="2">Uncharacterized protein</fullName>
    </submittedName>
</protein>
<reference evidence="2" key="3">
    <citation type="submission" date="2025-09" db="UniProtKB">
        <authorList>
            <consortium name="Ensembl"/>
        </authorList>
    </citation>
    <scope>IDENTIFICATION</scope>
</reference>
<sequence length="85" mass="9585">TGGTQENLINFQNKINSMTIGYGRCCLSVYNLSLGSNHKRDGHTHKQTNRHTHVRTQSNTQSNTHTHTHTLTPLHCLPHFTPSHS</sequence>
<name>A0A672HHV9_SALFA</name>
<evidence type="ECO:0000313" key="2">
    <source>
        <dbReference type="Ensembl" id="ENSSFAP00005028510.1"/>
    </source>
</evidence>
<reference evidence="2" key="2">
    <citation type="submission" date="2025-08" db="UniProtKB">
        <authorList>
            <consortium name="Ensembl"/>
        </authorList>
    </citation>
    <scope>IDENTIFICATION</scope>
</reference>
<evidence type="ECO:0000313" key="3">
    <source>
        <dbReference type="Proteomes" id="UP000472267"/>
    </source>
</evidence>
<organism evidence="2 3">
    <name type="scientific">Salarias fasciatus</name>
    <name type="common">Jewelled blenny</name>
    <name type="synonym">Blennius fasciatus</name>
    <dbReference type="NCBI Taxonomy" id="181472"/>
    <lineage>
        <taxon>Eukaryota</taxon>
        <taxon>Metazoa</taxon>
        <taxon>Chordata</taxon>
        <taxon>Craniata</taxon>
        <taxon>Vertebrata</taxon>
        <taxon>Euteleostomi</taxon>
        <taxon>Actinopterygii</taxon>
        <taxon>Neopterygii</taxon>
        <taxon>Teleostei</taxon>
        <taxon>Neoteleostei</taxon>
        <taxon>Acanthomorphata</taxon>
        <taxon>Ovalentaria</taxon>
        <taxon>Blenniimorphae</taxon>
        <taxon>Blenniiformes</taxon>
        <taxon>Blennioidei</taxon>
        <taxon>Blenniidae</taxon>
        <taxon>Salariinae</taxon>
        <taxon>Salarias</taxon>
    </lineage>
</organism>
<reference evidence="2" key="1">
    <citation type="submission" date="2019-06" db="EMBL/GenBank/DDBJ databases">
        <authorList>
            <consortium name="Wellcome Sanger Institute Data Sharing"/>
        </authorList>
    </citation>
    <scope>NUCLEOTIDE SEQUENCE [LARGE SCALE GENOMIC DNA]</scope>
</reference>
<feature type="region of interest" description="Disordered" evidence="1">
    <location>
        <begin position="36"/>
        <end position="85"/>
    </location>
</feature>
<feature type="compositionally biased region" description="Basic residues" evidence="1">
    <location>
        <begin position="40"/>
        <end position="54"/>
    </location>
</feature>
<dbReference type="Ensembl" id="ENSSFAT00005029573.1">
    <property type="protein sequence ID" value="ENSSFAP00005028510.1"/>
    <property type="gene ID" value="ENSSFAG00005014546.1"/>
</dbReference>
<dbReference type="AlphaFoldDB" id="A0A672HHV9"/>
<proteinExistence type="predicted"/>
<evidence type="ECO:0000256" key="1">
    <source>
        <dbReference type="SAM" id="MobiDB-lite"/>
    </source>
</evidence>